<comment type="caution">
    <text evidence="1">The sequence shown here is derived from an EMBL/GenBank/DDBJ whole genome shotgun (WGS) entry which is preliminary data.</text>
</comment>
<keyword evidence="2" id="KW-1185">Reference proteome</keyword>
<protein>
    <submittedName>
        <fullName evidence="1">Uncharacterized protein</fullName>
    </submittedName>
</protein>
<reference evidence="2" key="1">
    <citation type="journal article" date="2019" name="Int. J. Syst. Evol. Microbiol.">
        <title>The Global Catalogue of Microorganisms (GCM) 10K type strain sequencing project: providing services to taxonomists for standard genome sequencing and annotation.</title>
        <authorList>
            <consortium name="The Broad Institute Genomics Platform"/>
            <consortium name="The Broad Institute Genome Sequencing Center for Infectious Disease"/>
            <person name="Wu L."/>
            <person name="Ma J."/>
        </authorList>
    </citation>
    <scope>NUCLEOTIDE SEQUENCE [LARGE SCALE GENOMIC DNA]</scope>
    <source>
        <strain evidence="2">JCM 30331</strain>
    </source>
</reference>
<proteinExistence type="predicted"/>
<dbReference type="Proteomes" id="UP000647587">
    <property type="component" value="Unassembled WGS sequence"/>
</dbReference>
<evidence type="ECO:0000313" key="1">
    <source>
        <dbReference type="EMBL" id="GGK31249.1"/>
    </source>
</evidence>
<accession>A0ABQ2EXW2</accession>
<dbReference type="EMBL" id="BMPP01000011">
    <property type="protein sequence ID" value="GGK31249.1"/>
    <property type="molecule type" value="Genomic_DNA"/>
</dbReference>
<organism evidence="1 2">
    <name type="scientific">Deinococcus malanensis</name>
    <dbReference type="NCBI Taxonomy" id="1706855"/>
    <lineage>
        <taxon>Bacteria</taxon>
        <taxon>Thermotogati</taxon>
        <taxon>Deinococcota</taxon>
        <taxon>Deinococci</taxon>
        <taxon>Deinococcales</taxon>
        <taxon>Deinococcaceae</taxon>
        <taxon>Deinococcus</taxon>
    </lineage>
</organism>
<evidence type="ECO:0000313" key="2">
    <source>
        <dbReference type="Proteomes" id="UP000647587"/>
    </source>
</evidence>
<sequence>MEWHGLTATREEIDRALNYPSVAGLISPDGTFEDVELIAENAARYLPRVIRPRLAMDVPLPVPRPSMQLMDSRHGMSYALALLLQEDQGRTALVDECRQRYWEDRTAPFPWLTPAYESRRQQATQDALRWLEEQERREASGRLMLQVLIETDDVAGMLDAVNISEFSSSRRKHSLTNALQDLILKLDALGGTVQSVEGIPHITMTWEGWTLTLQGHNIRVSKEGPMLALYQACQALSHYPGWTTESALRYVLTDEPPALIPRNDPIPNLGSKSLSADHVALLQLKYMTPGATWPYRLRIWDFWLRTYPEEGFTLTFKHKDRAVITTDTQRAKWLNSETKRAIRRAVGAAERYLEQRLASA</sequence>
<name>A0ABQ2EXW2_9DEIO</name>
<gene>
    <name evidence="1" type="ORF">GCM10008955_26410</name>
</gene>